<evidence type="ECO:0000256" key="7">
    <source>
        <dbReference type="ARBA" id="ARBA00022989"/>
    </source>
</evidence>
<feature type="region of interest" description="Disordered" evidence="10">
    <location>
        <begin position="270"/>
        <end position="289"/>
    </location>
</feature>
<keyword evidence="7" id="KW-0472">Membrane</keyword>
<organism evidence="11">
    <name type="scientific">Hydrangea macrophylla f. otaksa</name>
    <dbReference type="NCBI Taxonomy" id="859263"/>
    <lineage>
        <taxon>Eukaryota</taxon>
        <taxon>Viridiplantae</taxon>
        <taxon>Streptophyta</taxon>
        <taxon>Embryophyta</taxon>
        <taxon>Tracheophyta</taxon>
        <taxon>Spermatophyta</taxon>
        <taxon>Magnoliopsida</taxon>
        <taxon>eudicotyledons</taxon>
        <taxon>Gunneridae</taxon>
        <taxon>Pentapetalae</taxon>
        <taxon>asterids</taxon>
        <taxon>Cornales</taxon>
        <taxon>Hydrangeaceae</taxon>
        <taxon>Hydrangeeae</taxon>
        <taxon>Hydrangea</taxon>
        <taxon>Hydrangea sect. Macrophyllae</taxon>
    </lineage>
</organism>
<feature type="non-terminal residue" evidence="11">
    <location>
        <position position="1"/>
    </location>
</feature>
<evidence type="ECO:0000256" key="10">
    <source>
        <dbReference type="SAM" id="MobiDB-lite"/>
    </source>
</evidence>
<comment type="function">
    <text evidence="9">Involved in protein precursor import into chloroplasts. May be part of an intermediate translocation complex acting as a protein-conducting channel at the inner envelope.</text>
</comment>
<geneLocation type="chloroplast" evidence="11"/>
<sequence length="298" mass="35199">ISFTYPPSLSTFWEMIQRKMPLSTIEKLSSDELYNHWVSINEKKSKNLSKEFLNRIEALDRGSLSLDILEKKTRLCNDETKKKYLPKMYDPFLNGSSRGTIKKLFSPSVINETSIENFIDPILINKIYGILFTDTDYREFEQKIDKFDKKPLSREIGYFLTLISEFAQESRSNFNWKGLSLFSKEKKRGIDSENREKFLKFLFNAIITDPNDQKIRKKSIGIKEISKKVPRWSYKLINDLEQQEKENQEDVPLEHQIRLRKARRVVIFTNNQQNNDTNTKDTNNPDQTDEVALIRYSQ</sequence>
<keyword evidence="6 9" id="KW-0653">Protein transport</keyword>
<accession>A0A0D4BMW1</accession>
<dbReference type="InterPro" id="IPR008896">
    <property type="entry name" value="TIC214"/>
</dbReference>
<evidence type="ECO:0000256" key="6">
    <source>
        <dbReference type="ARBA" id="ARBA00022927"/>
    </source>
</evidence>
<dbReference type="Pfam" id="PF05758">
    <property type="entry name" value="Ycf1"/>
    <property type="match status" value="1"/>
</dbReference>
<evidence type="ECO:0000256" key="1">
    <source>
        <dbReference type="ARBA" id="ARBA00004446"/>
    </source>
</evidence>
<gene>
    <name evidence="11" type="primary">ycf1</name>
    <name evidence="9" type="synonym">TIC214</name>
</gene>
<keyword evidence="9 11" id="KW-0934">Plastid</keyword>
<protein>
    <recommendedName>
        <fullName evidence="4 9">Protein TIC 214</fullName>
    </recommendedName>
    <alternativeName>
        <fullName evidence="8 9">Translocon at the inner envelope membrane of chloroplasts 214</fullName>
    </alternativeName>
</protein>
<keyword evidence="9" id="KW-1001">Plastid inner membrane</keyword>
<evidence type="ECO:0000256" key="4">
    <source>
        <dbReference type="ARBA" id="ARBA00016640"/>
    </source>
</evidence>
<dbReference type="GO" id="GO:0015031">
    <property type="term" value="P:protein transport"/>
    <property type="evidence" value="ECO:0007669"/>
    <property type="project" value="UniProtKB-KW"/>
</dbReference>
<evidence type="ECO:0000256" key="2">
    <source>
        <dbReference type="ARBA" id="ARBA00009956"/>
    </source>
</evidence>
<evidence type="ECO:0000256" key="3">
    <source>
        <dbReference type="ARBA" id="ARBA00011510"/>
    </source>
</evidence>
<evidence type="ECO:0000256" key="5">
    <source>
        <dbReference type="ARBA" id="ARBA00022692"/>
    </source>
</evidence>
<comment type="subunit">
    <text evidence="3 9">Part of the Tic complex.</text>
</comment>
<keyword evidence="9 11" id="KW-0150">Chloroplast</keyword>
<name>A0A0D4BMW1_HYDMC</name>
<dbReference type="GO" id="GO:0009706">
    <property type="term" value="C:chloroplast inner membrane"/>
    <property type="evidence" value="ECO:0007669"/>
    <property type="project" value="UniProtKB-SubCell"/>
</dbReference>
<dbReference type="AlphaFoldDB" id="A0A0D4BMW1"/>
<evidence type="ECO:0000313" key="11">
    <source>
        <dbReference type="EMBL" id="AJT37009.1"/>
    </source>
</evidence>
<keyword evidence="7" id="KW-1133">Transmembrane helix</keyword>
<reference evidence="11" key="1">
    <citation type="journal article" date="2015" name="Sci. Rep.">
        <title>ycf1, the most promising plastid DNA barcode of land plants.</title>
        <authorList>
            <person name="Dong W."/>
            <person name="Xu C."/>
            <person name="Li C."/>
            <person name="Sun J."/>
            <person name="Zuo Y."/>
            <person name="Shi S."/>
            <person name="Cheng T."/>
            <person name="Guo J."/>
            <person name="Zhou S."/>
        </authorList>
    </citation>
    <scope>NUCLEOTIDE SEQUENCE</scope>
</reference>
<feature type="compositionally biased region" description="Low complexity" evidence="10">
    <location>
        <begin position="270"/>
        <end position="286"/>
    </location>
</feature>
<proteinExistence type="inferred from homology"/>
<keyword evidence="5" id="KW-0812">Transmembrane</keyword>
<evidence type="ECO:0000256" key="8">
    <source>
        <dbReference type="ARBA" id="ARBA00029978"/>
    </source>
</evidence>
<keyword evidence="9" id="KW-0813">Transport</keyword>
<feature type="non-terminal residue" evidence="11">
    <location>
        <position position="298"/>
    </location>
</feature>
<dbReference type="EMBL" id="KP088388">
    <property type="protein sequence ID" value="AJT37009.1"/>
    <property type="molecule type" value="Genomic_DNA"/>
</dbReference>
<comment type="similarity">
    <text evidence="2 9">Belongs to the TIC214 family.</text>
</comment>
<comment type="subcellular location">
    <subcellularLocation>
        <location evidence="1">Plastid membrane</location>
        <topology evidence="1">Multi-pass membrane protein</topology>
    </subcellularLocation>
    <subcellularLocation>
        <location evidence="9">Plastid</location>
        <location evidence="9">Chloroplast inner membrane</location>
    </subcellularLocation>
</comment>
<evidence type="ECO:0000256" key="9">
    <source>
        <dbReference type="RuleBase" id="RU364085"/>
    </source>
</evidence>